<dbReference type="InterPro" id="IPR014764">
    <property type="entry name" value="DCN-prot"/>
</dbReference>
<sequence>MPPKRKATQAVDASEGASQPANTRPVRSSTRQKAVKAENGAEPSSAATKKRKTADAAPKVKESQDTEKPAPKRARASKASKTKYVSIFLLSHPSLRPSPPPALRALPSVKYRLLFPAFAVASCAQGSGTRTSGLYRGVPLPVTAIFLCFSSTSKACCPSSSRTIVALSASNFVKLTPEPSNEVLEMATFSDDDEDIPVTSKSARSRGKAGSSSTSATNVAQTLAIAKSQPTVLPEPEEPRPERVDELFNKYADEDERDAISAGGLESLYGDADIALDGAMPWIMAWRFGSEEMLRFTRVEWKRGMEALNLTGLKNALSELDSLLIRNKPVARRAKGKAADAYSKCAADPTGAFVELYNFCFSLGKKGQARVIEMDIAAAFWSVLLAPKYPIMSEILEYIAEKGSYKAATKDQWSMTYEFCRTVKPNLEGYDSDGAWPTLLDDFVTWKKAKLESVS</sequence>
<accession>A0A0H2S4B7</accession>
<dbReference type="InterPro" id="IPR042460">
    <property type="entry name" value="DCN1-like_PONY"/>
</dbReference>
<dbReference type="PANTHER" id="PTHR12281">
    <property type="entry name" value="RP42 RELATED"/>
    <property type="match status" value="1"/>
</dbReference>
<evidence type="ECO:0000256" key="1">
    <source>
        <dbReference type="RuleBase" id="RU410713"/>
    </source>
</evidence>
<dbReference type="InParanoid" id="A0A0H2S4B7"/>
<feature type="domain" description="DCUN1" evidence="3">
    <location>
        <begin position="239"/>
        <end position="448"/>
    </location>
</feature>
<dbReference type="AlphaFoldDB" id="A0A0H2S4B7"/>
<dbReference type="InterPro" id="IPR005176">
    <property type="entry name" value="PONY_dom"/>
</dbReference>
<organism evidence="4 5">
    <name type="scientific">Schizopora paradoxa</name>
    <dbReference type="NCBI Taxonomy" id="27342"/>
    <lineage>
        <taxon>Eukaryota</taxon>
        <taxon>Fungi</taxon>
        <taxon>Dikarya</taxon>
        <taxon>Basidiomycota</taxon>
        <taxon>Agaricomycotina</taxon>
        <taxon>Agaricomycetes</taxon>
        <taxon>Hymenochaetales</taxon>
        <taxon>Schizoporaceae</taxon>
        <taxon>Schizopora</taxon>
    </lineage>
</organism>
<reference evidence="4 5" key="1">
    <citation type="submission" date="2015-04" db="EMBL/GenBank/DDBJ databases">
        <title>Complete genome sequence of Schizopora paradoxa KUC8140, a cosmopolitan wood degrader in East Asia.</title>
        <authorList>
            <consortium name="DOE Joint Genome Institute"/>
            <person name="Min B."/>
            <person name="Park H."/>
            <person name="Jang Y."/>
            <person name="Kim J.-J."/>
            <person name="Kim K.H."/>
            <person name="Pangilinan J."/>
            <person name="Lipzen A."/>
            <person name="Riley R."/>
            <person name="Grigoriev I.V."/>
            <person name="Spatafora J.W."/>
            <person name="Choi I.-G."/>
        </authorList>
    </citation>
    <scope>NUCLEOTIDE SEQUENCE [LARGE SCALE GENOMIC DNA]</scope>
    <source>
        <strain evidence="4 5">KUC8140</strain>
    </source>
</reference>
<protein>
    <recommendedName>
        <fullName evidence="1">Defective in cullin neddylation protein</fullName>
    </recommendedName>
</protein>
<feature type="compositionally biased region" description="Basic and acidic residues" evidence="2">
    <location>
        <begin position="58"/>
        <end position="70"/>
    </location>
</feature>
<evidence type="ECO:0000313" key="4">
    <source>
        <dbReference type="EMBL" id="KLO18819.1"/>
    </source>
</evidence>
<dbReference type="GO" id="GO:0032182">
    <property type="term" value="F:ubiquitin-like protein binding"/>
    <property type="evidence" value="ECO:0007669"/>
    <property type="project" value="TreeGrafter"/>
</dbReference>
<gene>
    <name evidence="4" type="ORF">SCHPADRAFT_954005</name>
</gene>
<dbReference type="Pfam" id="PF03556">
    <property type="entry name" value="Cullin_binding"/>
    <property type="match status" value="1"/>
</dbReference>
<evidence type="ECO:0000313" key="5">
    <source>
        <dbReference type="Proteomes" id="UP000053477"/>
    </source>
</evidence>
<dbReference type="GO" id="GO:0097602">
    <property type="term" value="F:cullin family protein binding"/>
    <property type="evidence" value="ECO:0007669"/>
    <property type="project" value="TreeGrafter"/>
</dbReference>
<dbReference type="OrthoDB" id="27198at2759"/>
<evidence type="ECO:0000256" key="2">
    <source>
        <dbReference type="SAM" id="MobiDB-lite"/>
    </source>
</evidence>
<feature type="compositionally biased region" description="Low complexity" evidence="2">
    <location>
        <begin position="208"/>
        <end position="217"/>
    </location>
</feature>
<feature type="compositionally biased region" description="Polar residues" evidence="2">
    <location>
        <begin position="16"/>
        <end position="32"/>
    </location>
</feature>
<proteinExistence type="predicted"/>
<dbReference type="GO" id="GO:0045116">
    <property type="term" value="P:protein neddylation"/>
    <property type="evidence" value="ECO:0007669"/>
    <property type="project" value="TreeGrafter"/>
</dbReference>
<dbReference type="GO" id="GO:0031624">
    <property type="term" value="F:ubiquitin conjugating enzyme binding"/>
    <property type="evidence" value="ECO:0007669"/>
    <property type="project" value="TreeGrafter"/>
</dbReference>
<comment type="function">
    <text evidence="1">Neddylation of cullins play an essential role in the regulation of SCF-type complexes activity.</text>
</comment>
<dbReference type="GO" id="GO:0000151">
    <property type="term" value="C:ubiquitin ligase complex"/>
    <property type="evidence" value="ECO:0007669"/>
    <property type="project" value="TreeGrafter"/>
</dbReference>
<evidence type="ECO:0000259" key="3">
    <source>
        <dbReference type="PROSITE" id="PS51229"/>
    </source>
</evidence>
<dbReference type="Gene3D" id="1.10.238.10">
    <property type="entry name" value="EF-hand"/>
    <property type="match status" value="1"/>
</dbReference>
<dbReference type="STRING" id="27342.A0A0H2S4B7"/>
<dbReference type="Gene3D" id="1.10.238.200">
    <property type="entry name" value="Cullin, PONY binding domain"/>
    <property type="match status" value="1"/>
</dbReference>
<dbReference type="PANTHER" id="PTHR12281:SF12">
    <property type="entry name" value="DEFECTIVE IN CULLIN NEDDYLATION PROTEIN"/>
    <property type="match status" value="1"/>
</dbReference>
<keyword evidence="5" id="KW-1185">Reference proteome</keyword>
<name>A0A0H2S4B7_9AGAM</name>
<dbReference type="EMBL" id="KQ085891">
    <property type="protein sequence ID" value="KLO18819.1"/>
    <property type="molecule type" value="Genomic_DNA"/>
</dbReference>
<feature type="region of interest" description="Disordered" evidence="2">
    <location>
        <begin position="1"/>
        <end position="79"/>
    </location>
</feature>
<feature type="region of interest" description="Disordered" evidence="2">
    <location>
        <begin position="194"/>
        <end position="217"/>
    </location>
</feature>
<dbReference type="PROSITE" id="PS51229">
    <property type="entry name" value="DCUN1"/>
    <property type="match status" value="1"/>
</dbReference>
<dbReference type="Proteomes" id="UP000053477">
    <property type="component" value="Unassembled WGS sequence"/>
</dbReference>